<dbReference type="GO" id="GO:0006680">
    <property type="term" value="P:glucosylceramide catabolic process"/>
    <property type="evidence" value="ECO:0007669"/>
    <property type="project" value="TreeGrafter"/>
</dbReference>
<name>A0A026WL55_OOCBI</name>
<dbReference type="SUPFAM" id="SSF51445">
    <property type="entry name" value="(Trans)glycosidases"/>
    <property type="match status" value="1"/>
</dbReference>
<dbReference type="Gene3D" id="3.20.20.80">
    <property type="entry name" value="Glycosidases"/>
    <property type="match status" value="1"/>
</dbReference>
<keyword evidence="6" id="KW-0746">Sphingolipid metabolism</keyword>
<dbReference type="PANTHER" id="PTHR11069:SF23">
    <property type="entry name" value="LYSOSOMAL ACID GLUCOSYLCERAMIDASE"/>
    <property type="match status" value="1"/>
</dbReference>
<evidence type="ECO:0000256" key="4">
    <source>
        <dbReference type="ARBA" id="ARBA00022729"/>
    </source>
</evidence>
<reference evidence="10 12" key="1">
    <citation type="journal article" date="2014" name="Curr. Biol.">
        <title>The genome of the clonal raider ant Cerapachys biroi.</title>
        <authorList>
            <person name="Oxley P.R."/>
            <person name="Ji L."/>
            <person name="Fetter-Pruneda I."/>
            <person name="McKenzie S.K."/>
            <person name="Li C."/>
            <person name="Hu H."/>
            <person name="Zhang G."/>
            <person name="Kronauer D.J."/>
        </authorList>
    </citation>
    <scope>NUCLEOTIDE SEQUENCE [LARGE SCALE GENOMIC DNA]</scope>
</reference>
<dbReference type="EC" id="3.2.1.45" evidence="3 6"/>
<dbReference type="SUPFAM" id="SSF51011">
    <property type="entry name" value="Glycosyl hydrolase domain"/>
    <property type="match status" value="1"/>
</dbReference>
<keyword evidence="5 6" id="KW-0378">Hydrolase</keyword>
<accession>A0A026WL55</accession>
<keyword evidence="12" id="KW-1185">Reference proteome</keyword>
<feature type="domain" description="Glycosyl hydrolase family 30 beta sandwich" evidence="9">
    <location>
        <begin position="443"/>
        <end position="506"/>
    </location>
</feature>
<evidence type="ECO:0000256" key="1">
    <source>
        <dbReference type="ARBA" id="ARBA00001013"/>
    </source>
</evidence>
<evidence type="ECO:0000313" key="10">
    <source>
        <dbReference type="EMBL" id="EZA56663.1"/>
    </source>
</evidence>
<dbReference type="PRINTS" id="PR00843">
    <property type="entry name" value="GLHYDRLASE30"/>
</dbReference>
<reference evidence="11" key="2">
    <citation type="journal article" date="2018" name="Genome Res.">
        <title>The genomic architecture and molecular evolution of ant odorant receptors.</title>
        <authorList>
            <person name="McKenzie S.K."/>
            <person name="Kronauer D.J.C."/>
        </authorList>
    </citation>
    <scope>NUCLEOTIDE SEQUENCE [LARGE SCALE GENOMIC DNA]</scope>
    <source>
        <strain evidence="11">Clonal line C1</strain>
    </source>
</reference>
<dbReference type="InterPro" id="IPR033452">
    <property type="entry name" value="GH30_C"/>
</dbReference>
<evidence type="ECO:0000256" key="6">
    <source>
        <dbReference type="RuleBase" id="RU361188"/>
    </source>
</evidence>
<dbReference type="Pfam" id="PF02055">
    <property type="entry name" value="Glyco_hydro_30"/>
    <property type="match status" value="1"/>
</dbReference>
<feature type="chain" id="PRO_5033208463" description="Glucosylceramidase" evidence="7">
    <location>
        <begin position="17"/>
        <end position="512"/>
    </location>
</feature>
<dbReference type="OrthoDB" id="2160638at2759"/>
<comment type="catalytic activity">
    <reaction evidence="1">
        <text>a beta-D-glucosyl-(1&lt;-&gt;1')-N-acylsphing-4-enine + H2O = an N-acylsphing-4-enine + D-glucose</text>
        <dbReference type="Rhea" id="RHEA:13269"/>
        <dbReference type="ChEBI" id="CHEBI:4167"/>
        <dbReference type="ChEBI" id="CHEBI:15377"/>
        <dbReference type="ChEBI" id="CHEBI:22801"/>
        <dbReference type="ChEBI" id="CHEBI:52639"/>
        <dbReference type="EC" id="3.2.1.45"/>
    </reaction>
    <physiologicalReaction direction="left-to-right" evidence="1">
        <dbReference type="Rhea" id="RHEA:13270"/>
    </physiologicalReaction>
</comment>
<evidence type="ECO:0000256" key="7">
    <source>
        <dbReference type="SAM" id="SignalP"/>
    </source>
</evidence>
<dbReference type="PANTHER" id="PTHR11069">
    <property type="entry name" value="GLUCOSYLCERAMIDASE"/>
    <property type="match status" value="1"/>
</dbReference>
<sequence>MLRAIILIIAFAAVQGSNNCVEQSFGPGRIVCVCNSTYCDTIDEPELRAGQFQWYTSTEDGLRLQLTVGDFSSINNENNGLILIVNSSQAYQSIHGFGGAMTDATALNIRTLSNETQQILLEQYFGSRSGIGYTHVRIPIAGTDFSTRPYTYDDTAYDVTLSNFSLVEEDEYKIHYLNYIKSIMPDPESLRIFCAAWSAPWWMKSTKSIRGGFLEPQYYETYAEYVKKFYDAYKEHGVEIWGMTPGNEPMDGAAVNFSFNSMLWTPRGEAFWSAEYLAPTLSNAGYNPVYMAMDDQRFELPWYPNTMFLNPKAKKLFGGIAYHWYTDYLFSPMRLDITHRENPDKFILMTEACTGSSSWDIEKVVLGSWNRGLAYILDIIQNLSHWVVGWVDWNMALNATGGPNWANNFVDSPIIVIPENDEFYKQPMFYALAHVSRFVPRYSYRIYSEGLDNPNLRAIAFYTPEQRIVVVIVNMADQPFNVTVKSTNMSEHTINLEIPANSFNTLLYLEQQ</sequence>
<dbReference type="Proteomes" id="UP000279307">
    <property type="component" value="Chromosome 1"/>
</dbReference>
<dbReference type="Proteomes" id="UP000053097">
    <property type="component" value="Unassembled WGS sequence"/>
</dbReference>
<evidence type="ECO:0000259" key="8">
    <source>
        <dbReference type="Pfam" id="PF02055"/>
    </source>
</evidence>
<dbReference type="GO" id="GO:0004348">
    <property type="term" value="F:glucosylceramidase activity"/>
    <property type="evidence" value="ECO:0007669"/>
    <property type="project" value="UniProtKB-EC"/>
</dbReference>
<evidence type="ECO:0000259" key="9">
    <source>
        <dbReference type="Pfam" id="PF17189"/>
    </source>
</evidence>
<dbReference type="OMA" id="TEACEGP"/>
<gene>
    <name evidence="11" type="ORF">DMN91_000885</name>
    <name evidence="10" type="ORF">X777_02267</name>
</gene>
<dbReference type="InterPro" id="IPR033453">
    <property type="entry name" value="Glyco_hydro_30_TIM-barrel"/>
</dbReference>
<reference evidence="11" key="3">
    <citation type="submission" date="2018-07" db="EMBL/GenBank/DDBJ databases">
        <authorList>
            <person name="Mckenzie S.K."/>
            <person name="Kronauer D.J.C."/>
        </authorList>
    </citation>
    <scope>NUCLEOTIDE SEQUENCE</scope>
    <source>
        <strain evidence="11">Clonal line C1</strain>
    </source>
</reference>
<keyword evidence="6" id="KW-0326">Glycosidase</keyword>
<dbReference type="EMBL" id="KK107159">
    <property type="protein sequence ID" value="EZA56663.1"/>
    <property type="molecule type" value="Genomic_DNA"/>
</dbReference>
<dbReference type="InterPro" id="IPR001139">
    <property type="entry name" value="Glyco_hydro_30"/>
</dbReference>
<feature type="signal peptide" evidence="7">
    <location>
        <begin position="1"/>
        <end position="16"/>
    </location>
</feature>
<protein>
    <recommendedName>
        <fullName evidence="3 6">Glucosylceramidase</fullName>
        <ecNumber evidence="3 6">3.2.1.45</ecNumber>
    </recommendedName>
</protein>
<dbReference type="AlphaFoldDB" id="A0A026WL55"/>
<evidence type="ECO:0000256" key="2">
    <source>
        <dbReference type="ARBA" id="ARBA00005382"/>
    </source>
</evidence>
<dbReference type="Pfam" id="PF17189">
    <property type="entry name" value="Glyco_hydro_30C"/>
    <property type="match status" value="1"/>
</dbReference>
<evidence type="ECO:0000256" key="5">
    <source>
        <dbReference type="ARBA" id="ARBA00022801"/>
    </source>
</evidence>
<evidence type="ECO:0000313" key="11">
    <source>
        <dbReference type="EMBL" id="RLU27086.1"/>
    </source>
</evidence>
<dbReference type="STRING" id="2015173.A0A026WL55"/>
<keyword evidence="4 7" id="KW-0732">Signal</keyword>
<dbReference type="GO" id="GO:0016020">
    <property type="term" value="C:membrane"/>
    <property type="evidence" value="ECO:0007669"/>
    <property type="project" value="GOC"/>
</dbReference>
<keyword evidence="6" id="KW-0443">Lipid metabolism</keyword>
<proteinExistence type="inferred from homology"/>
<comment type="similarity">
    <text evidence="2 6">Belongs to the glycosyl hydrolase 30 family.</text>
</comment>
<evidence type="ECO:0000256" key="3">
    <source>
        <dbReference type="ARBA" id="ARBA00012658"/>
    </source>
</evidence>
<dbReference type="InterPro" id="IPR017853">
    <property type="entry name" value="GH"/>
</dbReference>
<dbReference type="EMBL" id="QOIP01000001">
    <property type="protein sequence ID" value="RLU27086.1"/>
    <property type="molecule type" value="Genomic_DNA"/>
</dbReference>
<evidence type="ECO:0000313" key="12">
    <source>
        <dbReference type="Proteomes" id="UP000053097"/>
    </source>
</evidence>
<feature type="domain" description="Glycosyl hydrolase family 30 TIM-barrel" evidence="8">
    <location>
        <begin position="94"/>
        <end position="439"/>
    </location>
</feature>
<organism evidence="10 12">
    <name type="scientific">Ooceraea biroi</name>
    <name type="common">Clonal raider ant</name>
    <name type="synonym">Cerapachys biroi</name>
    <dbReference type="NCBI Taxonomy" id="2015173"/>
    <lineage>
        <taxon>Eukaryota</taxon>
        <taxon>Metazoa</taxon>
        <taxon>Ecdysozoa</taxon>
        <taxon>Arthropoda</taxon>
        <taxon>Hexapoda</taxon>
        <taxon>Insecta</taxon>
        <taxon>Pterygota</taxon>
        <taxon>Neoptera</taxon>
        <taxon>Endopterygota</taxon>
        <taxon>Hymenoptera</taxon>
        <taxon>Apocrita</taxon>
        <taxon>Aculeata</taxon>
        <taxon>Formicoidea</taxon>
        <taxon>Formicidae</taxon>
        <taxon>Dorylinae</taxon>
        <taxon>Ooceraea</taxon>
    </lineage>
</organism>